<dbReference type="PANTHER" id="PTHR12558">
    <property type="entry name" value="CELL DIVISION CYCLE 16,23,27"/>
    <property type="match status" value="1"/>
</dbReference>
<dbReference type="RefSeq" id="WP_125322609.1">
    <property type="nucleotide sequence ID" value="NZ_AP024889.1"/>
</dbReference>
<evidence type="ECO:0000256" key="3">
    <source>
        <dbReference type="SAM" id="SignalP"/>
    </source>
</evidence>
<accession>A0A427U0C7</accession>
<dbReference type="InterPro" id="IPR019734">
    <property type="entry name" value="TPR_rpt"/>
</dbReference>
<evidence type="ECO:0008006" key="6">
    <source>
        <dbReference type="Google" id="ProtNLM"/>
    </source>
</evidence>
<dbReference type="PROSITE" id="PS51257">
    <property type="entry name" value="PROKAR_LIPOPROTEIN"/>
    <property type="match status" value="1"/>
</dbReference>
<protein>
    <recommendedName>
        <fullName evidence="6">Tetratricopeptide repeat protein</fullName>
    </recommendedName>
</protein>
<dbReference type="Pfam" id="PF13432">
    <property type="entry name" value="TPR_16"/>
    <property type="match status" value="1"/>
</dbReference>
<feature type="region of interest" description="Disordered" evidence="2">
    <location>
        <begin position="33"/>
        <end position="55"/>
    </location>
</feature>
<dbReference type="Gene3D" id="1.25.40.10">
    <property type="entry name" value="Tetratricopeptide repeat domain"/>
    <property type="match status" value="2"/>
</dbReference>
<keyword evidence="3" id="KW-0732">Signal</keyword>
<gene>
    <name evidence="4" type="ORF">EJA03_15355</name>
</gene>
<keyword evidence="5" id="KW-1185">Reference proteome</keyword>
<dbReference type="InterPro" id="IPR011990">
    <property type="entry name" value="TPR-like_helical_dom_sf"/>
</dbReference>
<dbReference type="Pfam" id="PF13181">
    <property type="entry name" value="TPR_8"/>
    <property type="match status" value="3"/>
</dbReference>
<dbReference type="EMBL" id="RSFA01000080">
    <property type="protein sequence ID" value="RSD30163.1"/>
    <property type="molecule type" value="Genomic_DNA"/>
</dbReference>
<sequence length="338" mass="37837">MKGLHFTSLSLIVMLLTACASNQPSVDTSLYDGKPIDTLSSEDPPKTEQEAISRGDAALSSGNSDLALYEYIRSMSFENGEYKDRALYNIGRIHQSRGNLTLAEKAFLMGVETNPDNIKVLEQLGTIYSKMGDLELGKSYFYRAINADQLRLSTNTSISYKDQLEPEQIVKLQVDKYSPEYAYMGLGVIADVDSEHKLAQAFYKQALSIKPDSIKTLINVSYSFYMSGEYRKAQRFVLQALKKKPNDEKALNNLALIYLGKGEITRAVNVFSRHMEKPEALNNVGYFLILQGKPDQAIPYLQQAIDSKTSYYKVANENLERALALVREQTSAGISARE</sequence>
<dbReference type="Proteomes" id="UP000269041">
    <property type="component" value="Unassembled WGS sequence"/>
</dbReference>
<comment type="caution">
    <text evidence="4">The sequence shown here is derived from an EMBL/GenBank/DDBJ whole genome shotgun (WGS) entry which is preliminary data.</text>
</comment>
<feature type="repeat" description="TPR" evidence="1">
    <location>
        <begin position="118"/>
        <end position="151"/>
    </location>
</feature>
<keyword evidence="1" id="KW-0802">TPR repeat</keyword>
<proteinExistence type="predicted"/>
<reference evidence="4 5" key="1">
    <citation type="submission" date="2018-12" db="EMBL/GenBank/DDBJ databases">
        <title>Genomic taxonomy of the Vibrionaceae family.</title>
        <authorList>
            <person name="Gomez-Gil B."/>
            <person name="Enciso-Ibarra K."/>
        </authorList>
    </citation>
    <scope>NUCLEOTIDE SEQUENCE [LARGE SCALE GENOMIC DNA]</scope>
    <source>
        <strain evidence="4 5">CAIM 594</strain>
    </source>
</reference>
<dbReference type="OrthoDB" id="1668776at2"/>
<evidence type="ECO:0000256" key="2">
    <source>
        <dbReference type="SAM" id="MobiDB-lite"/>
    </source>
</evidence>
<organism evidence="4 5">
    <name type="scientific">Vibrio pectenicida</name>
    <dbReference type="NCBI Taxonomy" id="62763"/>
    <lineage>
        <taxon>Bacteria</taxon>
        <taxon>Pseudomonadati</taxon>
        <taxon>Pseudomonadota</taxon>
        <taxon>Gammaproteobacteria</taxon>
        <taxon>Vibrionales</taxon>
        <taxon>Vibrionaceae</taxon>
        <taxon>Vibrio</taxon>
    </lineage>
</organism>
<feature type="signal peptide" evidence="3">
    <location>
        <begin position="1"/>
        <end position="20"/>
    </location>
</feature>
<dbReference type="PROSITE" id="PS50005">
    <property type="entry name" value="TPR"/>
    <property type="match status" value="4"/>
</dbReference>
<name>A0A427U0C7_9VIBR</name>
<feature type="chain" id="PRO_5019382513" description="Tetratricopeptide repeat protein" evidence="3">
    <location>
        <begin position="21"/>
        <end position="338"/>
    </location>
</feature>
<feature type="repeat" description="TPR" evidence="1">
    <location>
        <begin position="214"/>
        <end position="247"/>
    </location>
</feature>
<dbReference type="AlphaFoldDB" id="A0A427U0C7"/>
<dbReference type="PANTHER" id="PTHR12558:SF13">
    <property type="entry name" value="CELL DIVISION CYCLE PROTEIN 27 HOMOLOG"/>
    <property type="match status" value="1"/>
</dbReference>
<evidence type="ECO:0000313" key="5">
    <source>
        <dbReference type="Proteomes" id="UP000269041"/>
    </source>
</evidence>
<evidence type="ECO:0000313" key="4">
    <source>
        <dbReference type="EMBL" id="RSD30163.1"/>
    </source>
</evidence>
<feature type="compositionally biased region" description="Basic and acidic residues" evidence="2">
    <location>
        <begin position="43"/>
        <end position="53"/>
    </location>
</feature>
<dbReference type="SMART" id="SM00028">
    <property type="entry name" value="TPR"/>
    <property type="match status" value="5"/>
</dbReference>
<evidence type="ECO:0000256" key="1">
    <source>
        <dbReference type="PROSITE-ProRule" id="PRU00339"/>
    </source>
</evidence>
<dbReference type="SUPFAM" id="SSF48452">
    <property type="entry name" value="TPR-like"/>
    <property type="match status" value="1"/>
</dbReference>
<feature type="repeat" description="TPR" evidence="1">
    <location>
        <begin position="84"/>
        <end position="117"/>
    </location>
</feature>
<feature type="repeat" description="TPR" evidence="1">
    <location>
        <begin position="180"/>
        <end position="213"/>
    </location>
</feature>